<dbReference type="PROSITE" id="PS51257">
    <property type="entry name" value="PROKAR_LIPOPROTEIN"/>
    <property type="match status" value="1"/>
</dbReference>
<feature type="signal peptide" evidence="1">
    <location>
        <begin position="1"/>
        <end position="18"/>
    </location>
</feature>
<organism evidence="2 3">
    <name type="scientific">Mucilaginibacter rigui</name>
    <dbReference type="NCBI Taxonomy" id="534635"/>
    <lineage>
        <taxon>Bacteria</taxon>
        <taxon>Pseudomonadati</taxon>
        <taxon>Bacteroidota</taxon>
        <taxon>Sphingobacteriia</taxon>
        <taxon>Sphingobacteriales</taxon>
        <taxon>Sphingobacteriaceae</taxon>
        <taxon>Mucilaginibacter</taxon>
    </lineage>
</organism>
<keyword evidence="3" id="KW-1185">Reference proteome</keyword>
<accession>A0ABR7X767</accession>
<sequence>MIKSRLAFTLLFFFIACAKPEIKILDIGAFTINVPDEWQSDVPADQEDSLTGHIKGKNLSLYFDFSTMGYANHLSDLEHESQNIKIDSSGEYIIKTTWPKIAGKGITGIYMQSRKSSLNFQINGRDLSKEHQEQALTAFKTIKIKVKGSSSPLPF</sequence>
<evidence type="ECO:0000256" key="1">
    <source>
        <dbReference type="SAM" id="SignalP"/>
    </source>
</evidence>
<comment type="caution">
    <text evidence="2">The sequence shown here is derived from an EMBL/GenBank/DDBJ whole genome shotgun (WGS) entry which is preliminary data.</text>
</comment>
<proteinExistence type="predicted"/>
<evidence type="ECO:0000313" key="3">
    <source>
        <dbReference type="Proteomes" id="UP000618754"/>
    </source>
</evidence>
<reference evidence="2 3" key="1">
    <citation type="submission" date="2020-09" db="EMBL/GenBank/DDBJ databases">
        <title>Novel species of Mucilaginibacter isolated from a glacier on the Tibetan Plateau.</title>
        <authorList>
            <person name="Liu Q."/>
            <person name="Xin Y.-H."/>
        </authorList>
    </citation>
    <scope>NUCLEOTIDE SEQUENCE [LARGE SCALE GENOMIC DNA]</scope>
    <source>
        <strain evidence="2 3">CGMCC 1.13878</strain>
    </source>
</reference>
<protein>
    <recommendedName>
        <fullName evidence="4">Lipoprotein</fullName>
    </recommendedName>
</protein>
<keyword evidence="1" id="KW-0732">Signal</keyword>
<dbReference type="RefSeq" id="WP_191176216.1">
    <property type="nucleotide sequence ID" value="NZ_JACWMW010000003.1"/>
</dbReference>
<dbReference type="Proteomes" id="UP000618754">
    <property type="component" value="Unassembled WGS sequence"/>
</dbReference>
<evidence type="ECO:0000313" key="2">
    <source>
        <dbReference type="EMBL" id="MBD1386356.1"/>
    </source>
</evidence>
<evidence type="ECO:0008006" key="4">
    <source>
        <dbReference type="Google" id="ProtNLM"/>
    </source>
</evidence>
<gene>
    <name evidence="2" type="ORF">IDJ75_13815</name>
</gene>
<dbReference type="EMBL" id="JACWMW010000003">
    <property type="protein sequence ID" value="MBD1386356.1"/>
    <property type="molecule type" value="Genomic_DNA"/>
</dbReference>
<feature type="chain" id="PRO_5045364797" description="Lipoprotein" evidence="1">
    <location>
        <begin position="19"/>
        <end position="155"/>
    </location>
</feature>
<name>A0ABR7X767_9SPHI</name>